<evidence type="ECO:0000256" key="3">
    <source>
        <dbReference type="ARBA" id="ARBA00022448"/>
    </source>
</evidence>
<protein>
    <submittedName>
        <fullName evidence="9">Membrane protein</fullName>
    </submittedName>
</protein>
<evidence type="ECO:0000313" key="9">
    <source>
        <dbReference type="EMBL" id="KGF04796.1"/>
    </source>
</evidence>
<accession>A0A095X564</accession>
<keyword evidence="3" id="KW-0813">Transport</keyword>
<dbReference type="GO" id="GO:0055085">
    <property type="term" value="P:transmembrane transport"/>
    <property type="evidence" value="ECO:0007669"/>
    <property type="project" value="TreeGrafter"/>
</dbReference>
<proteinExistence type="inferred from homology"/>
<feature type="transmembrane region" description="Helical" evidence="8">
    <location>
        <begin position="42"/>
        <end position="63"/>
    </location>
</feature>
<evidence type="ECO:0000313" key="10">
    <source>
        <dbReference type="Proteomes" id="UP000029579"/>
    </source>
</evidence>
<evidence type="ECO:0000256" key="5">
    <source>
        <dbReference type="ARBA" id="ARBA00022692"/>
    </source>
</evidence>
<dbReference type="PANTHER" id="PTHR21716">
    <property type="entry name" value="TRANSMEMBRANE PROTEIN"/>
    <property type="match status" value="1"/>
</dbReference>
<feature type="transmembrane region" description="Helical" evidence="8">
    <location>
        <begin position="12"/>
        <end position="30"/>
    </location>
</feature>
<comment type="subcellular location">
    <subcellularLocation>
        <location evidence="1">Cell membrane</location>
        <topology evidence="1">Multi-pass membrane protein</topology>
    </subcellularLocation>
</comment>
<comment type="caution">
    <text evidence="9">The sequence shown here is derived from an EMBL/GenBank/DDBJ whole genome shotgun (WGS) entry which is preliminary data.</text>
</comment>
<feature type="transmembrane region" description="Helical" evidence="8">
    <location>
        <begin position="306"/>
        <end position="325"/>
    </location>
</feature>
<gene>
    <name evidence="9" type="ORF">HMPREF1630_03035</name>
</gene>
<dbReference type="Proteomes" id="UP000029579">
    <property type="component" value="Unassembled WGS sequence"/>
</dbReference>
<evidence type="ECO:0000256" key="6">
    <source>
        <dbReference type="ARBA" id="ARBA00022989"/>
    </source>
</evidence>
<feature type="transmembrane region" description="Helical" evidence="8">
    <location>
        <begin position="180"/>
        <end position="201"/>
    </location>
</feature>
<feature type="transmembrane region" description="Helical" evidence="8">
    <location>
        <begin position="337"/>
        <end position="370"/>
    </location>
</feature>
<feature type="transmembrane region" description="Helical" evidence="8">
    <location>
        <begin position="270"/>
        <end position="299"/>
    </location>
</feature>
<dbReference type="OrthoDB" id="9793390at2"/>
<dbReference type="AlphaFoldDB" id="A0A095X564"/>
<reference evidence="9 10" key="1">
    <citation type="submission" date="2014-07" db="EMBL/GenBank/DDBJ databases">
        <authorList>
            <person name="McCorrison J."/>
            <person name="Sanka R."/>
            <person name="Torralba M."/>
            <person name="Gillis M."/>
            <person name="Haft D.H."/>
            <person name="Methe B."/>
            <person name="Sutton G."/>
            <person name="Nelson K.E."/>
        </authorList>
    </citation>
    <scope>NUCLEOTIDE SEQUENCE [LARGE SCALE GENOMIC DNA]</scope>
    <source>
        <strain evidence="9 10">S7-1-13</strain>
    </source>
</reference>
<dbReference type="eggNOG" id="COG0628">
    <property type="taxonomic scope" value="Bacteria"/>
</dbReference>
<dbReference type="GO" id="GO:0005886">
    <property type="term" value="C:plasma membrane"/>
    <property type="evidence" value="ECO:0007669"/>
    <property type="project" value="UniProtKB-SubCell"/>
</dbReference>
<keyword evidence="6 8" id="KW-1133">Transmembrane helix</keyword>
<feature type="transmembrane region" description="Helical" evidence="8">
    <location>
        <begin position="247"/>
        <end position="264"/>
    </location>
</feature>
<organism evidence="9 10">
    <name type="scientific">Anaerococcus lactolyticus S7-1-13</name>
    <dbReference type="NCBI Taxonomy" id="1284686"/>
    <lineage>
        <taxon>Bacteria</taxon>
        <taxon>Bacillati</taxon>
        <taxon>Bacillota</taxon>
        <taxon>Tissierellia</taxon>
        <taxon>Tissierellales</taxon>
        <taxon>Peptoniphilaceae</taxon>
        <taxon>Anaerococcus</taxon>
    </lineage>
</organism>
<dbReference type="InterPro" id="IPR002549">
    <property type="entry name" value="AI-2E-like"/>
</dbReference>
<evidence type="ECO:0000256" key="4">
    <source>
        <dbReference type="ARBA" id="ARBA00022475"/>
    </source>
</evidence>
<keyword evidence="7 8" id="KW-0472">Membrane</keyword>
<dbReference type="PANTHER" id="PTHR21716:SF53">
    <property type="entry name" value="PERMEASE PERM-RELATED"/>
    <property type="match status" value="1"/>
</dbReference>
<evidence type="ECO:0000256" key="1">
    <source>
        <dbReference type="ARBA" id="ARBA00004651"/>
    </source>
</evidence>
<name>A0A095X564_9FIRM</name>
<keyword evidence="5 8" id="KW-0812">Transmembrane</keyword>
<dbReference type="RefSeq" id="WP_037326902.1">
    <property type="nucleotide sequence ID" value="NZ_JRMW01000025.1"/>
</dbReference>
<dbReference type="EMBL" id="JRMW01000025">
    <property type="protein sequence ID" value="KGF04796.1"/>
    <property type="molecule type" value="Genomic_DNA"/>
</dbReference>
<keyword evidence="4" id="KW-1003">Cell membrane</keyword>
<evidence type="ECO:0000256" key="8">
    <source>
        <dbReference type="SAM" id="Phobius"/>
    </source>
</evidence>
<evidence type="ECO:0000256" key="7">
    <source>
        <dbReference type="ARBA" id="ARBA00023136"/>
    </source>
</evidence>
<sequence>MKEIFEEKTRKYFIIGILLIGIFFGFFYLDRIGEILETTYKVFRPIVYGLVIAFIINLPMNFFHDEIFTKIFKDDKHEKLRRSFSLILSWIIFFAMVTIVLTVLIPELSRAVGVISENIPAFMNSLIDFINGSKLLTNVSKFIVTRLEEINIERISDSFTKILQDFFRPDSDFINKTGSIINSVSQGILSLSIGFVFSLYVSMNKTKLKNGAARLVFANLSEKTARQIVYVAKLSYDSFARFLETRILSCLALGVACFIGMWVLRLPSAGMISILMGAFDMIPYIGAFLATSIGIILIFTYSPGKALVFLIFILILQNVQQQLFYPLVIGKHQGLPPIWIFVSVIIGGGLFGIFGMIAFIPLATVLYTLLEDNTTKKLKEKSISDEEIEKLTNKSFIELREERIENYQ</sequence>
<dbReference type="Pfam" id="PF01594">
    <property type="entry name" value="AI-2E_transport"/>
    <property type="match status" value="1"/>
</dbReference>
<evidence type="ECO:0000256" key="2">
    <source>
        <dbReference type="ARBA" id="ARBA00009773"/>
    </source>
</evidence>
<comment type="similarity">
    <text evidence="2">Belongs to the autoinducer-2 exporter (AI-2E) (TC 2.A.86) family.</text>
</comment>
<feature type="transmembrane region" description="Helical" evidence="8">
    <location>
        <begin position="84"/>
        <end position="105"/>
    </location>
</feature>